<feature type="domain" description="DUF5106" evidence="3">
    <location>
        <begin position="28"/>
        <end position="170"/>
    </location>
</feature>
<evidence type="ECO:0000256" key="1">
    <source>
        <dbReference type="SAM" id="SignalP"/>
    </source>
</evidence>
<dbReference type="InterPro" id="IPR012336">
    <property type="entry name" value="Thioredoxin-like_fold"/>
</dbReference>
<evidence type="ECO:0000313" key="5">
    <source>
        <dbReference type="Proteomes" id="UP000190852"/>
    </source>
</evidence>
<name>A0A1T5EZ86_9BACT</name>
<dbReference type="Pfam" id="PF13905">
    <property type="entry name" value="Thioredoxin_8"/>
    <property type="match status" value="1"/>
</dbReference>
<evidence type="ECO:0000313" key="4">
    <source>
        <dbReference type="EMBL" id="SKB89226.1"/>
    </source>
</evidence>
<dbReference type="SUPFAM" id="SSF52833">
    <property type="entry name" value="Thioredoxin-like"/>
    <property type="match status" value="1"/>
</dbReference>
<dbReference type="InterPro" id="IPR036249">
    <property type="entry name" value="Thioredoxin-like_sf"/>
</dbReference>
<keyword evidence="1" id="KW-0732">Signal</keyword>
<dbReference type="RefSeq" id="WP_079684583.1">
    <property type="nucleotide sequence ID" value="NZ_FUYQ01000034.1"/>
</dbReference>
<dbReference type="AlphaFoldDB" id="A0A1T5EZ86"/>
<feature type="chain" id="PRO_5012866107" evidence="1">
    <location>
        <begin position="22"/>
        <end position="310"/>
    </location>
</feature>
<organism evidence="4 5">
    <name type="scientific">Parabacteroides chartae</name>
    <dbReference type="NCBI Taxonomy" id="1037355"/>
    <lineage>
        <taxon>Bacteria</taxon>
        <taxon>Pseudomonadati</taxon>
        <taxon>Bacteroidota</taxon>
        <taxon>Bacteroidia</taxon>
        <taxon>Bacteroidales</taxon>
        <taxon>Tannerellaceae</taxon>
        <taxon>Parabacteroides</taxon>
    </lineage>
</organism>
<gene>
    <name evidence="4" type="ORF">SAMN05660349_03219</name>
</gene>
<feature type="domain" description="Thioredoxin-like fold" evidence="2">
    <location>
        <begin position="198"/>
        <end position="291"/>
    </location>
</feature>
<sequence>MKKTFIFIVLMGLGISNTSCGQAGKTAPVTESVVKEFKYPAVPVTLTSPEDRADYLAKHYWTHFDFTDTTYIHMPEITEQAYVNYIDVLKLVDRDKATGYMAQTMRRAESNKLVFDYFGDLAEKYLYDPNSPFQNDQLYIPVLESLVKSDYSSESDKIRYNALLILAKKNLPGSIALNFSFILNNNTKKELNDIQSPYILLFLNDIDCENCLQTTTDLSNSDVINSYIKNKSLTVLSVYTGVDEEGWKHKVEKMPANWINGFDSNQEIANEELYDLKAMPTLYLLDKGKKVLLKDADLDEILLFLQNTKN</sequence>
<protein>
    <submittedName>
        <fullName evidence="4">Thioredoxin-like</fullName>
    </submittedName>
</protein>
<keyword evidence="5" id="KW-1185">Reference proteome</keyword>
<dbReference type="EMBL" id="FUYQ01000034">
    <property type="protein sequence ID" value="SKB89226.1"/>
    <property type="molecule type" value="Genomic_DNA"/>
</dbReference>
<accession>A0A1T5EZ86</accession>
<dbReference type="Gene3D" id="3.40.30.10">
    <property type="entry name" value="Glutaredoxin"/>
    <property type="match status" value="1"/>
</dbReference>
<evidence type="ECO:0000259" key="3">
    <source>
        <dbReference type="Pfam" id="PF17127"/>
    </source>
</evidence>
<feature type="signal peptide" evidence="1">
    <location>
        <begin position="1"/>
        <end position="21"/>
    </location>
</feature>
<evidence type="ECO:0000259" key="2">
    <source>
        <dbReference type="Pfam" id="PF13905"/>
    </source>
</evidence>
<proteinExistence type="predicted"/>
<reference evidence="5" key="1">
    <citation type="submission" date="2017-02" db="EMBL/GenBank/DDBJ databases">
        <authorList>
            <person name="Varghese N."/>
            <person name="Submissions S."/>
        </authorList>
    </citation>
    <scope>NUCLEOTIDE SEQUENCE [LARGE SCALE GENOMIC DNA]</scope>
    <source>
        <strain evidence="5">DSM 24967</strain>
    </source>
</reference>
<dbReference type="InterPro" id="IPR033395">
    <property type="entry name" value="DUF5106"/>
</dbReference>
<dbReference type="Pfam" id="PF17127">
    <property type="entry name" value="DUF5106"/>
    <property type="match status" value="1"/>
</dbReference>
<dbReference type="Proteomes" id="UP000190852">
    <property type="component" value="Unassembled WGS sequence"/>
</dbReference>